<name>A0A2U3I0E1_9BURK</name>
<keyword evidence="1" id="KW-0472">Membrane</keyword>
<dbReference type="AlphaFoldDB" id="A0A2U3I0E1"/>
<dbReference type="Proteomes" id="UP000238169">
    <property type="component" value="Unassembled WGS sequence"/>
</dbReference>
<keyword evidence="1" id="KW-0812">Transmembrane</keyword>
<gene>
    <name evidence="2" type="ORF">NOV72_00832</name>
</gene>
<protein>
    <submittedName>
        <fullName evidence="2">Transporter protein</fullName>
    </submittedName>
</protein>
<keyword evidence="1" id="KW-1133">Transmembrane helix</keyword>
<evidence type="ECO:0000256" key="1">
    <source>
        <dbReference type="SAM" id="Phobius"/>
    </source>
</evidence>
<dbReference type="EMBL" id="OGTP01000002">
    <property type="protein sequence ID" value="SPB13568.1"/>
    <property type="molecule type" value="Genomic_DNA"/>
</dbReference>
<accession>A0A2U3I0E1</accession>
<organism evidence="2 3">
    <name type="scientific">Caballeronia novacaledonica</name>
    <dbReference type="NCBI Taxonomy" id="1544861"/>
    <lineage>
        <taxon>Bacteria</taxon>
        <taxon>Pseudomonadati</taxon>
        <taxon>Pseudomonadota</taxon>
        <taxon>Betaproteobacteria</taxon>
        <taxon>Burkholderiales</taxon>
        <taxon>Burkholderiaceae</taxon>
        <taxon>Caballeronia</taxon>
    </lineage>
</organism>
<sequence length="45" mass="4425">MHAAGATGSKAAPRFYMMFTAVISLGALAAVSRGKGPMRTAGAAA</sequence>
<evidence type="ECO:0000313" key="3">
    <source>
        <dbReference type="Proteomes" id="UP000238169"/>
    </source>
</evidence>
<keyword evidence="3" id="KW-1185">Reference proteome</keyword>
<feature type="transmembrane region" description="Helical" evidence="1">
    <location>
        <begin position="15"/>
        <end position="31"/>
    </location>
</feature>
<proteinExistence type="predicted"/>
<reference evidence="3" key="1">
    <citation type="submission" date="2018-01" db="EMBL/GenBank/DDBJ databases">
        <authorList>
            <person name="Peeters C."/>
        </authorList>
    </citation>
    <scope>NUCLEOTIDE SEQUENCE [LARGE SCALE GENOMIC DNA]</scope>
</reference>
<evidence type="ECO:0000313" key="2">
    <source>
        <dbReference type="EMBL" id="SPB13568.1"/>
    </source>
</evidence>